<evidence type="ECO:0000256" key="2">
    <source>
        <dbReference type="ARBA" id="ARBA00005497"/>
    </source>
</evidence>
<dbReference type="InterPro" id="IPR039778">
    <property type="entry name" value="PDCD4"/>
</dbReference>
<evidence type="ECO:0000256" key="5">
    <source>
        <dbReference type="ARBA" id="ARBA00023242"/>
    </source>
</evidence>
<accession>A0A4U8UTU8</accession>
<evidence type="ECO:0000313" key="7">
    <source>
        <dbReference type="EMBL" id="TMS36800.1"/>
    </source>
</evidence>
<dbReference type="GO" id="GO:0045892">
    <property type="term" value="P:negative regulation of DNA-templated transcription"/>
    <property type="evidence" value="ECO:0007669"/>
    <property type="project" value="InterPro"/>
</dbReference>
<evidence type="ECO:0000259" key="6">
    <source>
        <dbReference type="PROSITE" id="PS51366"/>
    </source>
</evidence>
<keyword evidence="5" id="KW-0539">Nucleus</keyword>
<dbReference type="SUPFAM" id="SSF48371">
    <property type="entry name" value="ARM repeat"/>
    <property type="match status" value="2"/>
</dbReference>
<dbReference type="Pfam" id="PF02847">
    <property type="entry name" value="MA3"/>
    <property type="match status" value="2"/>
</dbReference>
<keyword evidence="8" id="KW-1185">Reference proteome</keyword>
<dbReference type="PANTHER" id="PTHR12626">
    <property type="entry name" value="PROGRAMMED CELL DEATH 4"/>
    <property type="match status" value="1"/>
</dbReference>
<sequence>MSCELTKQTDDAAGRRWVPVVLFVLPSTRSAVCFVGLVALCEYYYELSPLTMDAESGSLNAVRSFANKHNKRNKFVRCEDPELAAEIRYAKENGTSVPSVLATSPIETKVVLQTATILQDMKKVAPNQTKMSKKARNRGVSGCSIKKDGGRFELGLEDIYLTEQHVDDDFVENDADEAKESVSRSVSTDEDVSDLDINRMHIKCIVLDYFENGDLDEAIESIQKYATAMNCLVMCTTNIMCAHLEGGSSWGQLASTLLARLMDEDLISRYTLMKATEEVLGNMNELLIDHPHAIDLISRLFARLLSDQLLSDEIFLALRSKFMNNALATKCCLKTMAYASNPVTIAEAPSGDHLPLEVLSNQLKFVLKEYLTSNDVREAAQRTLKLEVPHFSHELVFLAGEMAMEKMHGSVMDQLAELLKFMLEEGEILESCIDKGFQRLYDAIPGMSLDLPAVYSLASMWTKKSLSIGLISQNIAAKCPTNVRGRLLSEGPNGKLICMDDDSVDSGISGSVSES</sequence>
<dbReference type="Gene3D" id="1.25.40.180">
    <property type="match status" value="2"/>
</dbReference>
<evidence type="ECO:0000313" key="8">
    <source>
        <dbReference type="Proteomes" id="UP000298663"/>
    </source>
</evidence>
<gene>
    <name evidence="7" type="ORF">L596_003881</name>
</gene>
<dbReference type="SMART" id="SM00544">
    <property type="entry name" value="MA3"/>
    <property type="match status" value="2"/>
</dbReference>
<dbReference type="STRING" id="34508.A0A4U8UTU8"/>
<dbReference type="OrthoDB" id="5794722at2759"/>
<dbReference type="PANTHER" id="PTHR12626:SF0">
    <property type="entry name" value="PROGRAMMED CELL DEATH PROTEIN 4"/>
    <property type="match status" value="1"/>
</dbReference>
<dbReference type="EMBL" id="AZBU02000001">
    <property type="protein sequence ID" value="TMS36800.1"/>
    <property type="molecule type" value="Genomic_DNA"/>
</dbReference>
<proteinExistence type="inferred from homology"/>
<keyword evidence="4" id="KW-0677">Repeat</keyword>
<evidence type="ECO:0000256" key="1">
    <source>
        <dbReference type="ARBA" id="ARBA00004496"/>
    </source>
</evidence>
<feature type="domain" description="MI" evidence="6">
    <location>
        <begin position="358"/>
        <end position="481"/>
    </location>
</feature>
<dbReference type="PROSITE" id="PS51366">
    <property type="entry name" value="MI"/>
    <property type="match status" value="2"/>
</dbReference>
<organism evidence="7 8">
    <name type="scientific">Steinernema carpocapsae</name>
    <name type="common">Entomopathogenic nematode</name>
    <dbReference type="NCBI Taxonomy" id="34508"/>
    <lineage>
        <taxon>Eukaryota</taxon>
        <taxon>Metazoa</taxon>
        <taxon>Ecdysozoa</taxon>
        <taxon>Nematoda</taxon>
        <taxon>Chromadorea</taxon>
        <taxon>Rhabditida</taxon>
        <taxon>Tylenchina</taxon>
        <taxon>Panagrolaimomorpha</taxon>
        <taxon>Strongyloidoidea</taxon>
        <taxon>Steinernematidae</taxon>
        <taxon>Steinernema</taxon>
    </lineage>
</organism>
<evidence type="ECO:0000256" key="3">
    <source>
        <dbReference type="ARBA" id="ARBA00022490"/>
    </source>
</evidence>
<reference evidence="7 8" key="1">
    <citation type="journal article" date="2015" name="Genome Biol.">
        <title>Comparative genomics of Steinernema reveals deeply conserved gene regulatory networks.</title>
        <authorList>
            <person name="Dillman A.R."/>
            <person name="Macchietto M."/>
            <person name="Porter C.F."/>
            <person name="Rogers A."/>
            <person name="Williams B."/>
            <person name="Antoshechkin I."/>
            <person name="Lee M.M."/>
            <person name="Goodwin Z."/>
            <person name="Lu X."/>
            <person name="Lewis E.E."/>
            <person name="Goodrich-Blair H."/>
            <person name="Stock S.P."/>
            <person name="Adams B.J."/>
            <person name="Sternberg P.W."/>
            <person name="Mortazavi A."/>
        </authorList>
    </citation>
    <scope>NUCLEOTIDE SEQUENCE [LARGE SCALE GENOMIC DNA]</scope>
    <source>
        <strain evidence="7 8">ALL</strain>
    </source>
</reference>
<protein>
    <recommendedName>
        <fullName evidence="6">MI domain-containing protein</fullName>
    </recommendedName>
</protein>
<dbReference type="InterPro" id="IPR016024">
    <property type="entry name" value="ARM-type_fold"/>
</dbReference>
<evidence type="ECO:0000256" key="4">
    <source>
        <dbReference type="ARBA" id="ARBA00022737"/>
    </source>
</evidence>
<comment type="caution">
    <text evidence="7">The sequence shown here is derived from an EMBL/GenBank/DDBJ whole genome shotgun (WGS) entry which is preliminary data.</text>
</comment>
<dbReference type="AlphaFoldDB" id="A0A4U8UTU8"/>
<keyword evidence="3" id="KW-0963">Cytoplasm</keyword>
<dbReference type="InterPro" id="IPR003891">
    <property type="entry name" value="Initiation_fac_eIF4g_MI"/>
</dbReference>
<comment type="subcellular location">
    <subcellularLocation>
        <location evidence="1">Cytoplasm</location>
    </subcellularLocation>
</comment>
<reference evidence="7 8" key="2">
    <citation type="journal article" date="2019" name="G3 (Bethesda)">
        <title>Hybrid Assembly of the Genome of the Entomopathogenic Nematode Steinernema carpocapsae Identifies the X-Chromosome.</title>
        <authorList>
            <person name="Serra L."/>
            <person name="Macchietto M."/>
            <person name="Macias-Munoz A."/>
            <person name="McGill C.J."/>
            <person name="Rodriguez I.M."/>
            <person name="Rodriguez B."/>
            <person name="Murad R."/>
            <person name="Mortazavi A."/>
        </authorList>
    </citation>
    <scope>NUCLEOTIDE SEQUENCE [LARGE SCALE GENOMIC DNA]</scope>
    <source>
        <strain evidence="7 8">ALL</strain>
    </source>
</reference>
<feature type="domain" description="MI" evidence="6">
    <location>
        <begin position="197"/>
        <end position="320"/>
    </location>
</feature>
<comment type="similarity">
    <text evidence="2">Belongs to the PDCD4 family.</text>
</comment>
<name>A0A4U8UTU8_STECR</name>
<dbReference type="Proteomes" id="UP000298663">
    <property type="component" value="Unassembled WGS sequence"/>
</dbReference>
<dbReference type="GO" id="GO:0005737">
    <property type="term" value="C:cytoplasm"/>
    <property type="evidence" value="ECO:0007669"/>
    <property type="project" value="UniProtKB-SubCell"/>
</dbReference>